<dbReference type="PROSITE" id="PS51257">
    <property type="entry name" value="PROKAR_LIPOPROTEIN"/>
    <property type="match status" value="1"/>
</dbReference>
<feature type="transmembrane region" description="Helical" evidence="4">
    <location>
        <begin position="3016"/>
        <end position="3040"/>
    </location>
</feature>
<evidence type="ECO:0000259" key="6">
    <source>
        <dbReference type="PROSITE" id="PS50060"/>
    </source>
</evidence>
<feature type="disulfide bond" evidence="2">
    <location>
        <begin position="2716"/>
        <end position="2728"/>
    </location>
</feature>
<feature type="domain" description="MAM" evidence="6">
    <location>
        <begin position="2354"/>
        <end position="2523"/>
    </location>
</feature>
<feature type="disulfide bond" evidence="2">
    <location>
        <begin position="2735"/>
        <end position="2750"/>
    </location>
</feature>
<comment type="caution">
    <text evidence="7">The sequence shown here is derived from an EMBL/GenBank/DDBJ whole genome shotgun (WGS) entry which is preliminary data.</text>
</comment>
<dbReference type="EMBL" id="BLXT01002413">
    <property type="protein sequence ID" value="GFN94179.1"/>
    <property type="molecule type" value="Genomic_DNA"/>
</dbReference>
<gene>
    <name evidence="7" type="ORF">PoB_002068500</name>
</gene>
<feature type="domain" description="MAM" evidence="6">
    <location>
        <begin position="354"/>
        <end position="519"/>
    </location>
</feature>
<feature type="disulfide bond" evidence="2">
    <location>
        <begin position="2546"/>
        <end position="2561"/>
    </location>
</feature>
<keyword evidence="5" id="KW-0732">Signal</keyword>
<dbReference type="PROSITE" id="PS01209">
    <property type="entry name" value="LDLRA_1"/>
    <property type="match status" value="1"/>
</dbReference>
<dbReference type="GO" id="GO:0016020">
    <property type="term" value="C:membrane"/>
    <property type="evidence" value="ECO:0007669"/>
    <property type="project" value="InterPro"/>
</dbReference>
<feature type="domain" description="MAM" evidence="6">
    <location>
        <begin position="1844"/>
        <end position="2007"/>
    </location>
</feature>
<dbReference type="Pfam" id="PF00057">
    <property type="entry name" value="Ldl_recept_a"/>
    <property type="match status" value="1"/>
</dbReference>
<keyword evidence="4" id="KW-1133">Transmembrane helix</keyword>
<dbReference type="CDD" id="cd00112">
    <property type="entry name" value="LDLa"/>
    <property type="match status" value="2"/>
</dbReference>
<feature type="region of interest" description="Disordered" evidence="3">
    <location>
        <begin position="2950"/>
        <end position="3012"/>
    </location>
</feature>
<feature type="domain" description="MAM" evidence="6">
    <location>
        <begin position="193"/>
        <end position="352"/>
    </location>
</feature>
<feature type="domain" description="MAM" evidence="6">
    <location>
        <begin position="1351"/>
        <end position="1521"/>
    </location>
</feature>
<dbReference type="InterPro" id="IPR013320">
    <property type="entry name" value="ConA-like_dom_sf"/>
</dbReference>
<dbReference type="InterPro" id="IPR023415">
    <property type="entry name" value="LDLR_class-A_CS"/>
</dbReference>
<comment type="caution">
    <text evidence="2">Lacks conserved residue(s) required for the propagation of feature annotation.</text>
</comment>
<feature type="disulfide bond" evidence="2">
    <location>
        <begin position="2723"/>
        <end position="2741"/>
    </location>
</feature>
<dbReference type="PANTHER" id="PTHR23282:SF101">
    <property type="entry name" value="MAM DOMAIN-CONTAINING PROTEIN"/>
    <property type="match status" value="1"/>
</dbReference>
<reference evidence="7 8" key="1">
    <citation type="journal article" date="2021" name="Elife">
        <title>Chloroplast acquisition without the gene transfer in kleptoplastic sea slugs, Plakobranchus ocellatus.</title>
        <authorList>
            <person name="Maeda T."/>
            <person name="Takahashi S."/>
            <person name="Yoshida T."/>
            <person name="Shimamura S."/>
            <person name="Takaki Y."/>
            <person name="Nagai Y."/>
            <person name="Toyoda A."/>
            <person name="Suzuki Y."/>
            <person name="Arimoto A."/>
            <person name="Ishii H."/>
            <person name="Satoh N."/>
            <person name="Nishiyama T."/>
            <person name="Hasebe M."/>
            <person name="Maruyama T."/>
            <person name="Minagawa J."/>
            <person name="Obokata J."/>
            <person name="Shigenobu S."/>
        </authorList>
    </citation>
    <scope>NUCLEOTIDE SEQUENCE [LARGE SCALE GENOMIC DNA]</scope>
</reference>
<dbReference type="Gene3D" id="2.60.120.200">
    <property type="match status" value="17"/>
</dbReference>
<keyword evidence="4" id="KW-0812">Transmembrane</keyword>
<feature type="domain" description="MAM" evidence="6">
    <location>
        <begin position="1694"/>
        <end position="1842"/>
    </location>
</feature>
<dbReference type="SUPFAM" id="SSF57424">
    <property type="entry name" value="LDL receptor-like module"/>
    <property type="match status" value="1"/>
</dbReference>
<sequence>MFRYGGLALLLFFYVSATYALFGCSFRDGTLCGYTVSGGSDTFKWQIYNSDLVSDTIDTYSDPLLLKGSFLYIAAQADPDSSTGVTPARVVSRFSRIHEGNYCLQFTYRMFGPRVGQLRIGLIGDSGDTWLFDKSGDQGDGWHKVMVEMVEPPPGLHSLALAIEATRGSNFQGEIGLDNITLSQRRCLEEIDISCTFITTCGYSNFGKTQKNGLWYLEYGASGVEGLEVDYNAGTKYGRFAMVKLDKDKTSLETLSPDGKRIPKNIQKCLRFRYNLGNWASLQVGMAFSEFKREWVWTSRDSDPRNKWLIGEISLYSNQDFKVAFNAARQRQTQNTYVALDDVVIKNYGCVLRGNNYFEDGFDLYDNIDDDDFDWIVTSTTGFNGANVNIKDHTMDTLNGHFALAYFKGEKEGSTAQLLSPTFYQGEVSCLRFSYSFSSRDAGYLTVRDEHNKTEKWLVLDSEETRDTDPSGAEWNSQTISLNPQQDFFQIVFEATVGSDDTGWIAIDDIIVTDTSCVDRGDILDWGPAVPDHEVTDFDCNFRDKTFCRWTQASGSNFNLTVSEIGQDVFGPQLDHSNKGDGFVLLKLSSTHQTGQSGVTSPVLSGSSDGHCLTFWYWLRGRGVSLQVHAAVVGEDGEGTLLWQRPHDEGLGWQWAEIVYRSENDIQITISGETLFEEGLFAIDDVLYSPQACKAKKPYFEDVCDFESGQCGLSESPDSEESWALVSGAVSRDPGWPQGDFTYRTAHGHFLLFNQSGVAQDRVAIQNGPILIPPSSAHGDALCLRFHYFLSGPDVGSLEADFLTTDVNQYDKTLWRASGNHGDQWIPAEVQIYVYEGSEMFVEFKAFAGEGSLGGFGLDDITVRQGKCQSPGSCDFEHYTFCTWQLEEDSRVSPWELYYFGDTGYLAGYRPRTVTNMTSSFTSEVFTGDQARCLRFVFTHEAGSGLLFVSMVPVGDKYSWRLLWQMSFNESAPSMSSLRAASVSMDSTVLYQIQVSAKELDEDFYVKLDNIMVTNQPCLALPVEAVSFDCDFSEDFCFWYQDYSDDVDWVLAKVAEHFAYLEPPFKKAQSVGRMYSPLIPAGERCLTFSYFMRGADVGSFTVFLESGTKQLTYLNYTGQETGQGWIKRAIDVTSGENYQLGIAGMCTDGIDCSIGIKNIKLLPQSCPDTWKSDSAHPHCDFESHGDPLCNWTVAPSEDLASFTWRHEGGLNRSGLGAPPIDYTFGAEMGHYVYVAPPSNMKKQFQNVTTSLTSPDLQSKSSVPYCMSFAYYMEGSASGYLNVYQRTTGESGQTPLWTADVSDGVWAKAFVTLEQVDAFQIIFEATANRETAKGLAIDEIFFKEGPCKGWTDKCSFSKDLCLWTNVVDSTDDFDWKRRRQELNVEDGPLADHTELGVIGYYLIAGSQFHSKGETARLFSEMHLPRQNTKGMCLEFFYFMSGKGSVALSVNLLRGFRRSEKVSSLSLWELTTNQTQRKKWLKAMVQIAKRYTREPFKIDFKVVLEDGGVALDDIVFQEHKCDTVPRAAIPVALVLDQASCSFDFGSLCGWKNVPNDSSLPIWRFLEYGTATTMTNYVSSGYDPGDGYVLVTLADPEDGPAQTVTLESPVLPPTGTVDCLSFWYKLDVFLTKSLRLWMTYNDTRKLLWHATADSGWILSNVNIHNPDSFQLSFEAGGYGNHTLDDIQLSHGPCGRGGKCFFTGSLCGYIQDDTDDFDWHFVLTPDNYYVISPDVKNHSIEEKARIKSPIYAGGGPQCLQFSYSRPDAISGLLSVYFQQLGQEDLGIKQWEMPYLASLDFTQKRQVQLHIHSIQPFQVVFEQEVGVLNGQSPFLHDVQLLSHPCGQLGWCDFEEGLCSYLFSEDYLSRWNRISQGKSTNLISFFPAIDYTLGVPDGFFLGLNVYKHSGHQVESPILSKTSGSCLTFAYALSGSAYLEVKINIDGVGSMSLENITGSTEIGQIVTWSTTQIDVEANQLFILSFVGHFEKSSVESNSKIALDDIKYLPGLCGDQTTPAPPTVNPPKDIVEKLSCNFESKAAPFCKYTSFKQLMGEWKRTQGNQSASSLGFDHTRGDSLGSFVSMVAKTDSEVARASLQVLAALESDSKKHQYCLSFWYHIAGNPANTLSFRFGENLLLWQRSNEQDLVWQHALVDLSSWFNNTDGTAVYMLSFDGTVIENNGHIALDDIEVYAGSCPRTDICEFEFDGLCDFNQSPFDTVHWKRKKAGDIVDERTGAQLTDHTYGTTEGHFLHCCSNPVKKTTVSVLSPLYKANPRGRCLVFWYRMPEVSLTIVLRDREGHQKLISILQGFSNGASWEIYQYNIQSLSDFQIIFELSPMPGVDVAIDDIELTPGPCHELYNCDFGRDFCTWTQIAFGSTAWRIASGVATPGQRLIEPFVDHTTGEPAGQYLLLQGSPQSQSVDVATLTSQEIFAASIGHVAIAQGFCFSFWYYMPSFDVGSLLVNIPGTDHSWGPFTHAEDGWIHEMMTMPFTGSDSPMQISVIGKVQPGSKNYIALDDLELVTVPCVQVEHKREFSCKDGAKTKISYDKVCDFVSDCDNNADEKYCGACTFETSWCGFDDISISPNLGWQKVAATSTSKGSYLLLNNKGSAYGKLQTLNSFRMSSPTCKLQYSLYLGKPPKTKANIAFQVFVKTHMEEVKIQEINLNGGNWKESWVEREAYIGNMNVPFQLKFEAYATTEIGLDNIDMLDCAFLFDIGRTCTDDQFRCDNKVCVSDYKVCDFTNDCGDLSDEKNCDNITRNDFEYSLGSWTVYNVGDDVPWSIVSSPVSMILRDHTPGSFEGRFLYASHSKTQSPSKSGFLISPVLTVADDSAAKPCQVRFFYYASDNANQEIKIYTRMDNSADLKEVSAIIEPQGLWYSVRADLSERDDFQVIIQSKSKTGTKAKSLAVGLDDISLSGSCRIRNYPFPSDKDYQRVTESKTVTEYMTTESIIAATESTETTEQAADVEQKTKRSDSTTKSPVDLDTIAPDTKTESQHITTTDAPLKIKDEPQATSGSGNWQLPVGIISGIIGLCIIIVLVVLYIRKTRLFSSHRRDVEYVNELFDDNFTSQEFQGDYFESQPQHGNALSLDNPLYQDIVAES</sequence>
<evidence type="ECO:0000313" key="7">
    <source>
        <dbReference type="EMBL" id="GFN94179.1"/>
    </source>
</evidence>
<dbReference type="PROSITE" id="PS50068">
    <property type="entry name" value="LDLRA_2"/>
    <property type="match status" value="2"/>
</dbReference>
<feature type="chain" id="PRO_5043472643" evidence="5">
    <location>
        <begin position="21"/>
        <end position="3098"/>
    </location>
</feature>
<dbReference type="PANTHER" id="PTHR23282">
    <property type="entry name" value="APICAL ENDOSOMAL GLYCOPROTEIN PRECURSOR"/>
    <property type="match status" value="1"/>
</dbReference>
<dbReference type="Pfam" id="PF00629">
    <property type="entry name" value="MAM"/>
    <property type="match status" value="16"/>
</dbReference>
<feature type="domain" description="MAM" evidence="6">
    <location>
        <begin position="2194"/>
        <end position="2352"/>
    </location>
</feature>
<feature type="domain" description="MAM" evidence="6">
    <location>
        <begin position="702"/>
        <end position="870"/>
    </location>
</feature>
<dbReference type="SMART" id="SM00137">
    <property type="entry name" value="MAM"/>
    <property type="match status" value="15"/>
</dbReference>
<evidence type="ECO:0000256" key="2">
    <source>
        <dbReference type="PROSITE-ProRule" id="PRU00124"/>
    </source>
</evidence>
<feature type="compositionally biased region" description="Basic and acidic residues" evidence="3">
    <location>
        <begin position="2963"/>
        <end position="2972"/>
    </location>
</feature>
<evidence type="ECO:0000256" key="3">
    <source>
        <dbReference type="SAM" id="MobiDB-lite"/>
    </source>
</evidence>
<dbReference type="InterPro" id="IPR002172">
    <property type="entry name" value="LDrepeatLR_classA_rpt"/>
</dbReference>
<keyword evidence="1 2" id="KW-1015">Disulfide bond</keyword>
<dbReference type="CDD" id="cd06263">
    <property type="entry name" value="MAM"/>
    <property type="match status" value="11"/>
</dbReference>
<feature type="domain" description="MAM" evidence="6">
    <location>
        <begin position="2026"/>
        <end position="2192"/>
    </location>
</feature>
<dbReference type="SMART" id="SM00192">
    <property type="entry name" value="LDLa"/>
    <property type="match status" value="2"/>
</dbReference>
<feature type="domain" description="MAM" evidence="6">
    <location>
        <begin position="2562"/>
        <end position="2708"/>
    </location>
</feature>
<dbReference type="SUPFAM" id="SSF49899">
    <property type="entry name" value="Concanavalin A-like lectins/glucanases"/>
    <property type="match status" value="16"/>
</dbReference>
<evidence type="ECO:0000256" key="4">
    <source>
        <dbReference type="SAM" id="Phobius"/>
    </source>
</evidence>
<dbReference type="InterPro" id="IPR036055">
    <property type="entry name" value="LDL_receptor-like_sf"/>
</dbReference>
<dbReference type="Gene3D" id="4.10.400.10">
    <property type="entry name" value="Low-density Lipoprotein Receptor"/>
    <property type="match status" value="1"/>
</dbReference>
<proteinExistence type="predicted"/>
<organism evidence="7 8">
    <name type="scientific">Plakobranchus ocellatus</name>
    <dbReference type="NCBI Taxonomy" id="259542"/>
    <lineage>
        <taxon>Eukaryota</taxon>
        <taxon>Metazoa</taxon>
        <taxon>Spiralia</taxon>
        <taxon>Lophotrochozoa</taxon>
        <taxon>Mollusca</taxon>
        <taxon>Gastropoda</taxon>
        <taxon>Heterobranchia</taxon>
        <taxon>Euthyneura</taxon>
        <taxon>Panpulmonata</taxon>
        <taxon>Sacoglossa</taxon>
        <taxon>Placobranchoidea</taxon>
        <taxon>Plakobranchidae</taxon>
        <taxon>Plakobranchus</taxon>
    </lineage>
</organism>
<dbReference type="PROSITE" id="PS50060">
    <property type="entry name" value="MAM_2"/>
    <property type="match status" value="16"/>
</dbReference>
<keyword evidence="8" id="KW-1185">Reference proteome</keyword>
<dbReference type="InterPro" id="IPR000998">
    <property type="entry name" value="MAM_dom"/>
</dbReference>
<dbReference type="InterPro" id="IPR051560">
    <property type="entry name" value="MAM_domain-containing"/>
</dbReference>
<evidence type="ECO:0000256" key="1">
    <source>
        <dbReference type="ARBA" id="ARBA00023157"/>
    </source>
</evidence>
<evidence type="ECO:0000256" key="5">
    <source>
        <dbReference type="SAM" id="SignalP"/>
    </source>
</evidence>
<feature type="domain" description="MAM" evidence="6">
    <location>
        <begin position="2733"/>
        <end position="2918"/>
    </location>
</feature>
<name>A0AAV3ZHW4_9GAST</name>
<protein>
    <submittedName>
        <fullName evidence="7">MAM and LDL-receptor class a domain-containing protein 2-like</fullName>
    </submittedName>
</protein>
<feature type="domain" description="MAM" evidence="6">
    <location>
        <begin position="22"/>
        <end position="189"/>
    </location>
</feature>
<feature type="domain" description="MAM" evidence="6">
    <location>
        <begin position="1177"/>
        <end position="1348"/>
    </location>
</feature>
<feature type="domain" description="MAM" evidence="6">
    <location>
        <begin position="1536"/>
        <end position="1692"/>
    </location>
</feature>
<dbReference type="Proteomes" id="UP000735302">
    <property type="component" value="Unassembled WGS sequence"/>
</dbReference>
<feature type="signal peptide" evidence="5">
    <location>
        <begin position="1"/>
        <end position="20"/>
    </location>
</feature>
<evidence type="ECO:0000313" key="8">
    <source>
        <dbReference type="Proteomes" id="UP000735302"/>
    </source>
</evidence>
<feature type="domain" description="MAM" evidence="6">
    <location>
        <begin position="1028"/>
        <end position="1168"/>
    </location>
</feature>
<feature type="domain" description="MAM" evidence="6">
    <location>
        <begin position="538"/>
        <end position="695"/>
    </location>
</feature>
<keyword evidence="4" id="KW-0472">Membrane</keyword>
<accession>A0AAV3ZHW4</accession>